<dbReference type="EMBL" id="JBHRTB010000010">
    <property type="protein sequence ID" value="MFC3143960.1"/>
    <property type="molecule type" value="Genomic_DNA"/>
</dbReference>
<feature type="transmembrane region" description="Helical" evidence="6">
    <location>
        <begin position="285"/>
        <end position="302"/>
    </location>
</feature>
<feature type="transmembrane region" description="Helical" evidence="6">
    <location>
        <begin position="201"/>
        <end position="221"/>
    </location>
</feature>
<feature type="transmembrane region" description="Helical" evidence="6">
    <location>
        <begin position="27"/>
        <end position="45"/>
    </location>
</feature>
<evidence type="ECO:0000256" key="3">
    <source>
        <dbReference type="ARBA" id="ARBA00022692"/>
    </source>
</evidence>
<protein>
    <submittedName>
        <fullName evidence="8">DMT family transporter</fullName>
    </submittedName>
</protein>
<keyword evidence="5 6" id="KW-0472">Membrane</keyword>
<comment type="subcellular location">
    <subcellularLocation>
        <location evidence="1">Membrane</location>
        <topology evidence="1">Multi-pass membrane protein</topology>
    </subcellularLocation>
</comment>
<evidence type="ECO:0000313" key="9">
    <source>
        <dbReference type="Proteomes" id="UP001595632"/>
    </source>
</evidence>
<evidence type="ECO:0000256" key="5">
    <source>
        <dbReference type="ARBA" id="ARBA00023136"/>
    </source>
</evidence>
<keyword evidence="4 6" id="KW-1133">Transmembrane helix</keyword>
<dbReference type="Proteomes" id="UP001595632">
    <property type="component" value="Unassembled WGS sequence"/>
</dbReference>
<evidence type="ECO:0000313" key="8">
    <source>
        <dbReference type="EMBL" id="MFC3143960.1"/>
    </source>
</evidence>
<feature type="transmembrane region" description="Helical" evidence="6">
    <location>
        <begin position="65"/>
        <end position="85"/>
    </location>
</feature>
<name>A0ABV7GVE8_9RHOB</name>
<feature type="transmembrane region" description="Helical" evidence="6">
    <location>
        <begin position="259"/>
        <end position="279"/>
    </location>
</feature>
<evidence type="ECO:0000259" key="7">
    <source>
        <dbReference type="Pfam" id="PF00892"/>
    </source>
</evidence>
<accession>A0ABV7GVE8</accession>
<sequence length="310" mass="32578">MPRKTTIAATAAGPVAPARPVPDSNPLRAAAWMTGAVVAFTSMAVAGRELAGQHDTFEIMAYRSVFGLCIVLAIGGLAGTLGQITRRSLHVHAARNISHFTAQNLWFYAITVAPLAQVIALEFTSPLWVTLLAPLVLQEMLTRVRVLAAGLGFIGVLIVTQPFGGAPLGAGQAMAAAAAIGFAGSALFTRLLTRTETITCILFYLTVMQSVFGLVCAGIDGDMTLPTAQSLPWLALVGLAGLTAHFCLTKALSVAPAGIVMPMDFARLPIIGLVGMIFYLEPLSWGVIGGGILILAANWLNIRSETARRR</sequence>
<evidence type="ECO:0000256" key="6">
    <source>
        <dbReference type="SAM" id="Phobius"/>
    </source>
</evidence>
<dbReference type="PANTHER" id="PTHR22911">
    <property type="entry name" value="ACYL-MALONYL CONDENSING ENZYME-RELATED"/>
    <property type="match status" value="1"/>
</dbReference>
<feature type="domain" description="EamA" evidence="7">
    <location>
        <begin position="29"/>
        <end position="160"/>
    </location>
</feature>
<dbReference type="InterPro" id="IPR037185">
    <property type="entry name" value="EmrE-like"/>
</dbReference>
<keyword evidence="9" id="KW-1185">Reference proteome</keyword>
<evidence type="ECO:0000256" key="1">
    <source>
        <dbReference type="ARBA" id="ARBA00004141"/>
    </source>
</evidence>
<dbReference type="RefSeq" id="WP_338052343.1">
    <property type="nucleotide sequence ID" value="NZ_JARGYD010000001.1"/>
</dbReference>
<gene>
    <name evidence="8" type="ORF">ACFOGP_14655</name>
</gene>
<keyword evidence="3 6" id="KW-0812">Transmembrane</keyword>
<comment type="similarity">
    <text evidence="2">Belongs to the drug/metabolite transporter (DMT) superfamily. 10 TMS drug/metabolite exporter (DME) (TC 2.A.7.3) family.</text>
</comment>
<dbReference type="InterPro" id="IPR000620">
    <property type="entry name" value="EamA_dom"/>
</dbReference>
<evidence type="ECO:0000256" key="2">
    <source>
        <dbReference type="ARBA" id="ARBA00009853"/>
    </source>
</evidence>
<dbReference type="PANTHER" id="PTHR22911:SF6">
    <property type="entry name" value="SOLUTE CARRIER FAMILY 35 MEMBER G1"/>
    <property type="match status" value="1"/>
</dbReference>
<proteinExistence type="inferred from homology"/>
<organism evidence="8 9">
    <name type="scientific">Psychromarinibacter halotolerans</name>
    <dbReference type="NCBI Taxonomy" id="1775175"/>
    <lineage>
        <taxon>Bacteria</taxon>
        <taxon>Pseudomonadati</taxon>
        <taxon>Pseudomonadota</taxon>
        <taxon>Alphaproteobacteria</taxon>
        <taxon>Rhodobacterales</taxon>
        <taxon>Paracoccaceae</taxon>
        <taxon>Psychromarinibacter</taxon>
    </lineage>
</organism>
<evidence type="ECO:0000256" key="4">
    <source>
        <dbReference type="ARBA" id="ARBA00022989"/>
    </source>
</evidence>
<feature type="transmembrane region" description="Helical" evidence="6">
    <location>
        <begin position="233"/>
        <end position="252"/>
    </location>
</feature>
<dbReference type="Pfam" id="PF00892">
    <property type="entry name" value="EamA"/>
    <property type="match status" value="1"/>
</dbReference>
<feature type="transmembrane region" description="Helical" evidence="6">
    <location>
        <begin position="144"/>
        <end position="164"/>
    </location>
</feature>
<dbReference type="SUPFAM" id="SSF103481">
    <property type="entry name" value="Multidrug resistance efflux transporter EmrE"/>
    <property type="match status" value="2"/>
</dbReference>
<feature type="transmembrane region" description="Helical" evidence="6">
    <location>
        <begin position="105"/>
        <end position="132"/>
    </location>
</feature>
<comment type="caution">
    <text evidence="8">The sequence shown here is derived from an EMBL/GenBank/DDBJ whole genome shotgun (WGS) entry which is preliminary data.</text>
</comment>
<feature type="transmembrane region" description="Helical" evidence="6">
    <location>
        <begin position="170"/>
        <end position="189"/>
    </location>
</feature>
<reference evidence="9" key="1">
    <citation type="journal article" date="2019" name="Int. J. Syst. Evol. Microbiol.">
        <title>The Global Catalogue of Microorganisms (GCM) 10K type strain sequencing project: providing services to taxonomists for standard genome sequencing and annotation.</title>
        <authorList>
            <consortium name="The Broad Institute Genomics Platform"/>
            <consortium name="The Broad Institute Genome Sequencing Center for Infectious Disease"/>
            <person name="Wu L."/>
            <person name="Ma J."/>
        </authorList>
    </citation>
    <scope>NUCLEOTIDE SEQUENCE [LARGE SCALE GENOMIC DNA]</scope>
    <source>
        <strain evidence="9">KCTC 52366</strain>
    </source>
</reference>